<feature type="domain" description="C2H2-type" evidence="15">
    <location>
        <begin position="210"/>
        <end position="239"/>
    </location>
</feature>
<reference evidence="16" key="1">
    <citation type="journal article" date="2022" name="J. Hered.">
        <title>A De Novo Chromosome-Level Genome Assembly of the White-Tailed Deer, Odocoileus Virginianus.</title>
        <authorList>
            <person name="London E.W."/>
            <person name="Roca A.L."/>
            <person name="Novakofski J.E."/>
            <person name="Mateus-Pinilla N.E."/>
        </authorList>
    </citation>
    <scope>NUCLEOTIDE SEQUENCE [LARGE SCALE GENOMIC DNA]</scope>
</reference>
<dbReference type="RefSeq" id="XP_070327227.1">
    <property type="nucleotide sequence ID" value="XM_070471126.1"/>
</dbReference>
<dbReference type="InterPro" id="IPR013087">
    <property type="entry name" value="Znf_C2H2_type"/>
</dbReference>
<keyword evidence="9" id="KW-0238">DNA-binding</keyword>
<dbReference type="Pfam" id="PF00096">
    <property type="entry name" value="zf-C2H2"/>
    <property type="match status" value="4"/>
</dbReference>
<name>A0ABM4IHC6_ODOVR</name>
<evidence type="ECO:0000256" key="1">
    <source>
        <dbReference type="ARBA" id="ARBA00004123"/>
    </source>
</evidence>
<evidence type="ECO:0000256" key="3">
    <source>
        <dbReference type="ARBA" id="ARBA00022723"/>
    </source>
</evidence>
<dbReference type="SUPFAM" id="SSF57667">
    <property type="entry name" value="beta-beta-alpha zinc fingers"/>
    <property type="match status" value="6"/>
</dbReference>
<feature type="domain" description="C2H2-type" evidence="15">
    <location>
        <begin position="240"/>
        <end position="269"/>
    </location>
</feature>
<evidence type="ECO:0000256" key="12">
    <source>
        <dbReference type="ARBA" id="ARBA00040434"/>
    </source>
</evidence>
<evidence type="ECO:0000256" key="8">
    <source>
        <dbReference type="ARBA" id="ARBA00023015"/>
    </source>
</evidence>
<protein>
    <recommendedName>
        <fullName evidence="12">Transcription factor IIIA</fullName>
    </recommendedName>
</protein>
<evidence type="ECO:0000256" key="13">
    <source>
        <dbReference type="PROSITE-ProRule" id="PRU00042"/>
    </source>
</evidence>
<accession>A0ABM4IHC6</accession>
<sequence length="529" mass="58400">MATHGLAGLCICRPLPGAVLPFLAGSSGLQIFMVHNLSFMFNNFWNMHVIDMMSQGDPSWVLVMQPIASTILGARARGQPRALPGACATAGLSGASRSLRERRPARNLSEHAQTRARAGSLGACASAAPALQPRPPGVTLPEVPWSHALGLGSGRWSAVPGHVAQHVPERLAQGNLEPPVSVAEAVSSLTIADAFVAAGEGAAPPLPGRFICSFPNCSASYNKAWKLDAHLCRHTGERPFVCDHEGCGKAFVRDYHLSRHALIHTGEKPFVCTASGCDQKFNTKSNLKKHFERKHENQQKQYACSFEGCKKTFRKHQQLKTHQCQHTNEPLFKCAHEGCGKHFASPSSLKRHGKVHEGYTCQKECPFVAKTWTELLKHMRETHKEDIRCGVCQKTFKRKEFLRQHMRTHAPSRDVCRCPRAGCGRTYTTAFNLQSHILSFHEEQRPFVCEHAGCGKTFAMKQSLSRHAVVHDPNMKKIKVRPSRGKRSLASRLSGYLPPKRTQDQAVPLPRNGEPLSCIEDHVHSTSPC</sequence>
<dbReference type="SMART" id="SM00355">
    <property type="entry name" value="ZnF_C2H2"/>
    <property type="match status" value="9"/>
</dbReference>
<keyword evidence="8" id="KW-0805">Transcription regulation</keyword>
<feature type="domain" description="C2H2-type" evidence="15">
    <location>
        <begin position="387"/>
        <end position="414"/>
    </location>
</feature>
<evidence type="ECO:0000256" key="11">
    <source>
        <dbReference type="ARBA" id="ARBA00023242"/>
    </source>
</evidence>
<dbReference type="InterPro" id="IPR036236">
    <property type="entry name" value="Znf_C2H2_sf"/>
</dbReference>
<gene>
    <name evidence="17" type="primary">GTF3A</name>
</gene>
<dbReference type="Pfam" id="PF22110">
    <property type="entry name" value="TFIIIA_zf-C2H2"/>
    <property type="match status" value="1"/>
</dbReference>
<proteinExistence type="predicted"/>
<keyword evidence="2" id="KW-0690">Ribosome biogenesis</keyword>
<dbReference type="InterPro" id="IPR051061">
    <property type="entry name" value="Zinc_finger_trans_reg"/>
</dbReference>
<dbReference type="Proteomes" id="UP001652640">
    <property type="component" value="Chromosome 8"/>
</dbReference>
<keyword evidence="4" id="KW-0677">Repeat</keyword>
<evidence type="ECO:0000313" key="16">
    <source>
        <dbReference type="Proteomes" id="UP001652640"/>
    </source>
</evidence>
<feature type="compositionally biased region" description="Basic residues" evidence="14">
    <location>
        <begin position="480"/>
        <end position="489"/>
    </location>
</feature>
<evidence type="ECO:0000313" key="17">
    <source>
        <dbReference type="RefSeq" id="XP_070327227.1"/>
    </source>
</evidence>
<evidence type="ECO:0000256" key="6">
    <source>
        <dbReference type="ARBA" id="ARBA00022833"/>
    </source>
</evidence>
<comment type="subcellular location">
    <subcellularLocation>
        <location evidence="1">Nucleus</location>
    </subcellularLocation>
</comment>
<dbReference type="Gene3D" id="3.30.160.60">
    <property type="entry name" value="Classic Zinc Finger"/>
    <property type="match status" value="8"/>
</dbReference>
<feature type="domain" description="C2H2-type" evidence="15">
    <location>
        <begin position="270"/>
        <end position="300"/>
    </location>
</feature>
<reference evidence="17" key="2">
    <citation type="submission" date="2025-08" db="UniProtKB">
        <authorList>
            <consortium name="RefSeq"/>
        </authorList>
    </citation>
    <scope>IDENTIFICATION</scope>
    <source>
        <tissue evidence="17">Tongue muscle</tissue>
    </source>
</reference>
<feature type="region of interest" description="Disordered" evidence="14">
    <location>
        <begin position="480"/>
        <end position="515"/>
    </location>
</feature>
<evidence type="ECO:0000256" key="2">
    <source>
        <dbReference type="ARBA" id="ARBA00022517"/>
    </source>
</evidence>
<feature type="domain" description="C2H2-type" evidence="15">
    <location>
        <begin position="302"/>
        <end position="331"/>
    </location>
</feature>
<dbReference type="PANTHER" id="PTHR46179:SF1">
    <property type="entry name" value="TRANSCRIPTION FACTOR IIIA"/>
    <property type="match status" value="1"/>
</dbReference>
<organism evidence="16 17">
    <name type="scientific">Odocoileus virginianus</name>
    <name type="common">White-tailed deer</name>
    <dbReference type="NCBI Taxonomy" id="9874"/>
    <lineage>
        <taxon>Eukaryota</taxon>
        <taxon>Metazoa</taxon>
        <taxon>Chordata</taxon>
        <taxon>Craniata</taxon>
        <taxon>Vertebrata</taxon>
        <taxon>Euteleostomi</taxon>
        <taxon>Mammalia</taxon>
        <taxon>Eutheria</taxon>
        <taxon>Laurasiatheria</taxon>
        <taxon>Artiodactyla</taxon>
        <taxon>Ruminantia</taxon>
        <taxon>Pecora</taxon>
        <taxon>Cervidae</taxon>
        <taxon>Odocoileinae</taxon>
        <taxon>Odocoileus</taxon>
    </lineage>
</organism>
<feature type="domain" description="C2H2-type" evidence="15">
    <location>
        <begin position="416"/>
        <end position="446"/>
    </location>
</feature>
<evidence type="ECO:0000256" key="10">
    <source>
        <dbReference type="ARBA" id="ARBA00023163"/>
    </source>
</evidence>
<feature type="domain" description="C2H2-type" evidence="15">
    <location>
        <begin position="332"/>
        <end position="358"/>
    </location>
</feature>
<evidence type="ECO:0000256" key="7">
    <source>
        <dbReference type="ARBA" id="ARBA00022884"/>
    </source>
</evidence>
<keyword evidence="10" id="KW-0804">Transcription</keyword>
<keyword evidence="6" id="KW-0862">Zinc</keyword>
<evidence type="ECO:0000256" key="14">
    <source>
        <dbReference type="SAM" id="MobiDB-lite"/>
    </source>
</evidence>
<keyword evidence="16" id="KW-1185">Reference proteome</keyword>
<keyword evidence="11" id="KW-0539">Nucleus</keyword>
<dbReference type="PANTHER" id="PTHR46179">
    <property type="entry name" value="ZINC FINGER PROTEIN"/>
    <property type="match status" value="1"/>
</dbReference>
<evidence type="ECO:0000256" key="5">
    <source>
        <dbReference type="ARBA" id="ARBA00022771"/>
    </source>
</evidence>
<evidence type="ECO:0000256" key="9">
    <source>
        <dbReference type="ARBA" id="ARBA00023125"/>
    </source>
</evidence>
<keyword evidence="5 13" id="KW-0863">Zinc-finger</keyword>
<dbReference type="PROSITE" id="PS50157">
    <property type="entry name" value="ZINC_FINGER_C2H2_2"/>
    <property type="match status" value="8"/>
</dbReference>
<dbReference type="GeneID" id="110152522"/>
<dbReference type="PROSITE" id="PS00028">
    <property type="entry name" value="ZINC_FINGER_C2H2_1"/>
    <property type="match status" value="8"/>
</dbReference>
<evidence type="ECO:0000256" key="4">
    <source>
        <dbReference type="ARBA" id="ARBA00022737"/>
    </source>
</evidence>
<keyword evidence="3" id="KW-0479">Metal-binding</keyword>
<evidence type="ECO:0000259" key="15">
    <source>
        <dbReference type="PROSITE" id="PS50157"/>
    </source>
</evidence>
<keyword evidence="7" id="KW-0694">RNA-binding</keyword>
<feature type="domain" description="C2H2-type" evidence="15">
    <location>
        <begin position="447"/>
        <end position="476"/>
    </location>
</feature>
<dbReference type="InterPro" id="IPR054599">
    <property type="entry name" value="TFIIIA_Zfn-C2H2"/>
</dbReference>